<gene>
    <name evidence="1" type="primary">64</name>
    <name evidence="1" type="ORF">SEA_BOLT007_64</name>
</gene>
<keyword evidence="2" id="KW-1185">Reference proteome</keyword>
<evidence type="ECO:0000313" key="2">
    <source>
        <dbReference type="Proteomes" id="UP001212175"/>
    </source>
</evidence>
<accession>A0AA49I6E7</accession>
<evidence type="ECO:0000313" key="1">
    <source>
        <dbReference type="EMBL" id="WBF79032.1"/>
    </source>
</evidence>
<protein>
    <submittedName>
        <fullName evidence="1">Uncharacterized protein</fullName>
    </submittedName>
</protein>
<name>A0AA49I6E7_9CAUD</name>
<reference evidence="1 2" key="1">
    <citation type="submission" date="2022-12" db="EMBL/GenBank/DDBJ databases">
        <authorList>
            <person name="Batteikh M."/>
            <person name="Krug K."/>
            <person name="Kamarzar M."/>
            <person name="Huq N."/>
            <person name="Esparza P.D."/>
            <person name="Ma Y."/>
            <person name="Wang J.Y."/>
            <person name="Fleming H.S."/>
            <person name="Wright N.E."/>
            <person name="Melkote A."/>
            <person name="Senthilvelan J."/>
            <person name="Rajiv S."/>
            <person name="Paek B.H."/>
            <person name="Gonzalez C."/>
            <person name="Abuwarda M."/>
            <person name="Niazmandi K."/>
            <person name="Whang A."/>
            <person name="Magaling J.T.M."/>
            <person name="Seeman S."/>
            <person name="Chai A.E."/>
            <person name="Zorawik M."/>
            <person name="Kasemsunt F."/>
            <person name="Garza D.R."/>
            <person name="Ngo R.T."/>
            <person name="Reddi K."/>
            <person name="Freise A.C."/>
            <person name="Garcia-Vedrenne A.E."/>
            <person name="Garlena R.A."/>
            <person name="Russell D.A."/>
            <person name="Jacobs-Sera D."/>
            <person name="Hatfull G.F."/>
        </authorList>
    </citation>
    <scope>NUCLEOTIDE SEQUENCE [LARGE SCALE GENOMIC DNA]</scope>
</reference>
<organism evidence="1 2">
    <name type="scientific">Arthrobacter phage Bolt007</name>
    <dbReference type="NCBI Taxonomy" id="3017297"/>
    <lineage>
        <taxon>Viruses</taxon>
        <taxon>Duplodnaviria</taxon>
        <taxon>Heunggongvirae</taxon>
        <taxon>Uroviricota</taxon>
        <taxon>Caudoviricetes</taxon>
        <taxon>Berryhillviridae</taxon>
        <taxon>Lilmacvirus</taxon>
        <taxon>Lilmacvirus bolt007</taxon>
    </lineage>
</organism>
<dbReference type="EMBL" id="OP985600">
    <property type="protein sequence ID" value="WBF79032.1"/>
    <property type="molecule type" value="Genomic_DNA"/>
</dbReference>
<sequence length="47" mass="5207">MTRCRHCGQPIEDLPEDPGGYTHCGGGRDCPRIGCRATPNMPKDDYE</sequence>
<dbReference type="Proteomes" id="UP001212175">
    <property type="component" value="Segment"/>
</dbReference>
<proteinExistence type="predicted"/>